<dbReference type="GeneID" id="17317686"/>
<proteinExistence type="predicted"/>
<feature type="compositionally biased region" description="Basic and acidic residues" evidence="6">
    <location>
        <begin position="504"/>
        <end position="513"/>
    </location>
</feature>
<evidence type="ECO:0000313" key="9">
    <source>
        <dbReference type="EMBL" id="CDF39669.1"/>
    </source>
</evidence>
<dbReference type="AlphaFoldDB" id="R7QNI6"/>
<dbReference type="SMART" id="SM00717">
    <property type="entry name" value="SANT"/>
    <property type="match status" value="1"/>
</dbReference>
<feature type="compositionally biased region" description="Basic and acidic residues" evidence="6">
    <location>
        <begin position="746"/>
        <end position="755"/>
    </location>
</feature>
<dbReference type="OMA" id="CALATNK"/>
<feature type="compositionally biased region" description="Basic and acidic residues" evidence="6">
    <location>
        <begin position="312"/>
        <end position="325"/>
    </location>
</feature>
<dbReference type="GO" id="GO:0003677">
    <property type="term" value="F:DNA binding"/>
    <property type="evidence" value="ECO:0007669"/>
    <property type="project" value="UniProtKB-KW"/>
</dbReference>
<evidence type="ECO:0000256" key="4">
    <source>
        <dbReference type="ARBA" id="ARBA00023163"/>
    </source>
</evidence>
<feature type="compositionally biased region" description="Polar residues" evidence="6">
    <location>
        <begin position="11"/>
        <end position="21"/>
    </location>
</feature>
<keyword evidence="3 9" id="KW-0238">DNA-binding</keyword>
<dbReference type="RefSeq" id="XP_005709963.1">
    <property type="nucleotide sequence ID" value="XM_005709906.1"/>
</dbReference>
<dbReference type="InterPro" id="IPR009057">
    <property type="entry name" value="Homeodomain-like_sf"/>
</dbReference>
<reference evidence="10" key="1">
    <citation type="journal article" date="2013" name="Proc. Natl. Acad. Sci. U.S.A.">
        <title>Genome structure and metabolic features in the red seaweed Chondrus crispus shed light on evolution of the Archaeplastida.</title>
        <authorList>
            <person name="Collen J."/>
            <person name="Porcel B."/>
            <person name="Carre W."/>
            <person name="Ball S.G."/>
            <person name="Chaparro C."/>
            <person name="Tonon T."/>
            <person name="Barbeyron T."/>
            <person name="Michel G."/>
            <person name="Noel B."/>
            <person name="Valentin K."/>
            <person name="Elias M."/>
            <person name="Artiguenave F."/>
            <person name="Arun A."/>
            <person name="Aury J.M."/>
            <person name="Barbosa-Neto J.F."/>
            <person name="Bothwell J.H."/>
            <person name="Bouget F.Y."/>
            <person name="Brillet L."/>
            <person name="Cabello-Hurtado F."/>
            <person name="Capella-Gutierrez S."/>
            <person name="Charrier B."/>
            <person name="Cladiere L."/>
            <person name="Cock J.M."/>
            <person name="Coelho S.M."/>
            <person name="Colleoni C."/>
            <person name="Czjzek M."/>
            <person name="Da Silva C."/>
            <person name="Delage L."/>
            <person name="Denoeud F."/>
            <person name="Deschamps P."/>
            <person name="Dittami S.M."/>
            <person name="Gabaldon T."/>
            <person name="Gachon C.M."/>
            <person name="Groisillier A."/>
            <person name="Herve C."/>
            <person name="Jabbari K."/>
            <person name="Katinka M."/>
            <person name="Kloareg B."/>
            <person name="Kowalczyk N."/>
            <person name="Labadie K."/>
            <person name="Leblanc C."/>
            <person name="Lopez P.J."/>
            <person name="McLachlan D.H."/>
            <person name="Meslet-Cladiere L."/>
            <person name="Moustafa A."/>
            <person name="Nehr Z."/>
            <person name="Nyvall Collen P."/>
            <person name="Panaud O."/>
            <person name="Partensky F."/>
            <person name="Poulain J."/>
            <person name="Rensing S.A."/>
            <person name="Rousvoal S."/>
            <person name="Samson G."/>
            <person name="Symeonidi A."/>
            <person name="Weissenbach J."/>
            <person name="Zambounis A."/>
            <person name="Wincker P."/>
            <person name="Boyen C."/>
        </authorList>
    </citation>
    <scope>NUCLEOTIDE SEQUENCE [LARGE SCALE GENOMIC DNA]</scope>
    <source>
        <strain evidence="10">cv. Stackhouse</strain>
    </source>
</reference>
<feature type="compositionally biased region" description="Polar residues" evidence="6">
    <location>
        <begin position="327"/>
        <end position="337"/>
    </location>
</feature>
<dbReference type="PANTHER" id="PTHR12802:SF155">
    <property type="entry name" value="DEUBIQUITINASE MYSM1"/>
    <property type="match status" value="1"/>
</dbReference>
<evidence type="ECO:0000259" key="7">
    <source>
        <dbReference type="PROSITE" id="PS51293"/>
    </source>
</evidence>
<protein>
    <submittedName>
        <fullName evidence="9">Myb-like DNA-binding protein</fullName>
    </submittedName>
</protein>
<dbReference type="Pfam" id="PF00249">
    <property type="entry name" value="Myb_DNA-binding"/>
    <property type="match status" value="1"/>
</dbReference>
<keyword evidence="5" id="KW-0539">Nucleus</keyword>
<dbReference type="PROSITE" id="PS51293">
    <property type="entry name" value="SANT"/>
    <property type="match status" value="1"/>
</dbReference>
<dbReference type="GO" id="GO:0010468">
    <property type="term" value="P:regulation of gene expression"/>
    <property type="evidence" value="ECO:0007669"/>
    <property type="project" value="UniProtKB-ARBA"/>
</dbReference>
<feature type="region of interest" description="Disordered" evidence="6">
    <location>
        <begin position="156"/>
        <end position="346"/>
    </location>
</feature>
<dbReference type="InterPro" id="IPR017930">
    <property type="entry name" value="Myb_dom"/>
</dbReference>
<comment type="subcellular location">
    <subcellularLocation>
        <location evidence="1">Nucleus</location>
    </subcellularLocation>
</comment>
<gene>
    <name evidence="9" type="ORF">CHC_T00009167001</name>
</gene>
<dbReference type="Proteomes" id="UP000012073">
    <property type="component" value="Unassembled WGS sequence"/>
</dbReference>
<evidence type="ECO:0000256" key="2">
    <source>
        <dbReference type="ARBA" id="ARBA00023015"/>
    </source>
</evidence>
<dbReference type="CDD" id="cd00167">
    <property type="entry name" value="SANT"/>
    <property type="match status" value="1"/>
</dbReference>
<feature type="region of interest" description="Disordered" evidence="6">
    <location>
        <begin position="443"/>
        <end position="827"/>
    </location>
</feature>
<dbReference type="SUPFAM" id="SSF46689">
    <property type="entry name" value="Homeodomain-like"/>
    <property type="match status" value="1"/>
</dbReference>
<evidence type="ECO:0000259" key="8">
    <source>
        <dbReference type="PROSITE" id="PS51294"/>
    </source>
</evidence>
<dbReference type="STRING" id="2769.R7QNI6"/>
<dbReference type="EMBL" id="HG002067">
    <property type="protein sequence ID" value="CDF39669.1"/>
    <property type="molecule type" value="Genomic_DNA"/>
</dbReference>
<feature type="domain" description="SANT" evidence="7">
    <location>
        <begin position="99"/>
        <end position="150"/>
    </location>
</feature>
<dbReference type="InterPro" id="IPR001005">
    <property type="entry name" value="SANT/Myb"/>
</dbReference>
<dbReference type="KEGG" id="ccp:CHC_T00009167001"/>
<feature type="compositionally biased region" description="Basic residues" evidence="6">
    <location>
        <begin position="443"/>
        <end position="452"/>
    </location>
</feature>
<keyword evidence="4" id="KW-0804">Transcription</keyword>
<dbReference type="PANTHER" id="PTHR12802">
    <property type="entry name" value="SWI/SNF COMPLEX-RELATED"/>
    <property type="match status" value="1"/>
</dbReference>
<feature type="compositionally biased region" description="Polar residues" evidence="6">
    <location>
        <begin position="790"/>
        <end position="801"/>
    </location>
</feature>
<dbReference type="Gene3D" id="1.10.10.60">
    <property type="entry name" value="Homeodomain-like"/>
    <property type="match status" value="1"/>
</dbReference>
<name>R7QNI6_CHOCR</name>
<feature type="domain" description="HTH myb-type" evidence="8">
    <location>
        <begin position="96"/>
        <end position="150"/>
    </location>
</feature>
<evidence type="ECO:0000256" key="6">
    <source>
        <dbReference type="SAM" id="MobiDB-lite"/>
    </source>
</evidence>
<evidence type="ECO:0000256" key="1">
    <source>
        <dbReference type="ARBA" id="ARBA00004123"/>
    </source>
</evidence>
<evidence type="ECO:0000256" key="3">
    <source>
        <dbReference type="ARBA" id="ARBA00023125"/>
    </source>
</evidence>
<dbReference type="FunFam" id="1.10.10.60:FF:000023">
    <property type="entry name" value="protein REVEILLE 6 isoform X1"/>
    <property type="match status" value="1"/>
</dbReference>
<keyword evidence="10" id="KW-1185">Reference proteome</keyword>
<feature type="compositionally biased region" description="Polar residues" evidence="6">
    <location>
        <begin position="629"/>
        <end position="639"/>
    </location>
</feature>
<keyword evidence="2" id="KW-0805">Transcription regulation</keyword>
<feature type="region of interest" description="Disordered" evidence="6">
    <location>
        <begin position="1"/>
        <end position="102"/>
    </location>
</feature>
<dbReference type="NCBIfam" id="TIGR01557">
    <property type="entry name" value="myb_SHAQKYF"/>
    <property type="match status" value="1"/>
</dbReference>
<dbReference type="Gramene" id="CDF39669">
    <property type="protein sequence ID" value="CDF39669"/>
    <property type="gene ID" value="CHC_T00009167001"/>
</dbReference>
<evidence type="ECO:0000313" key="10">
    <source>
        <dbReference type="Proteomes" id="UP000012073"/>
    </source>
</evidence>
<sequence length="827" mass="88043">MYASRRHPHFITSTPASVIQRQKQHFDQTPLPTVPTRQSANVGASLQKQENPPVLSNHSNGVAHAAPAKPKKSPLQNRDQHCPPGQPTRKPRKPYTITKSREVWTPEEHTRFLHALQLYDRDWKKIEGYIGTKTVLQIRSHAQKHFGKVAKYKTGEYIPPPRAKKRATLPYPRSRSSTGSKSGSGSGGSGSGSDSGAATELGLASGTGSISGSGTNGNNSENAPSLATHVAIGEQGRTAHSRPSHQVIKHNKPPAVDSDGNDSSIRKAPSPYYNLPKAHNAQGRRPSVPQHSQLQSWNESRPRLGAVGDNRLTSEDTTRGIDHSRGSHSAQQQNSRKTSARAPLGGVNSIIDGQQVARYEPARGEQSKAKISSGQGIGPCMRPELLGRRENHLVHSNENASSSGPSNSLQVLSNCVDIMQRDARPECSPALGWATAAAARRAHRAKVIRSRKPPLPAPMAHSRSSSPPGCKPQMAPRNSSWRESGEQLPPPREAGATRGPAKSMDTDRRDDSRSPPADQTASDTRGRSPPTGSQGDGTRCMPQDPQRSSAGSATISDDAIAGFSASDRPSVSDMGGSSGGSGRSESIEHSDPGEAEPKSSNDGSGDDGNRRSPSTRGSSPGDPASSGSRENTPNSNMTDGNEADISSPREQCALATNKDQKPPASEPMSVGPTGENDRVVKSEKKGSIGDRSNLNIRTEPEISPAQSHTEVHEASSVSIPKPSAPVSLSGLREPQSIADLCSAAPEETHGADGSRKRPRSIASKEMTPQNTNSIGEEKREEAAKRRRPDNNTVKALPTTPQDPQPRGREPTVGIQHTPTTAGKPEPI</sequence>
<feature type="compositionally biased region" description="Basic residues" evidence="6">
    <location>
        <begin position="239"/>
        <end position="252"/>
    </location>
</feature>
<feature type="compositionally biased region" description="Polar residues" evidence="6">
    <location>
        <begin position="289"/>
        <end position="299"/>
    </location>
</feature>
<feature type="compositionally biased region" description="Polar residues" evidence="6">
    <location>
        <begin position="545"/>
        <end position="555"/>
    </location>
</feature>
<feature type="compositionally biased region" description="Basic and acidic residues" evidence="6">
    <location>
        <begin position="675"/>
        <end position="688"/>
    </location>
</feature>
<dbReference type="InterPro" id="IPR006447">
    <property type="entry name" value="Myb_dom_plants"/>
</dbReference>
<dbReference type="GO" id="GO:0005634">
    <property type="term" value="C:nucleus"/>
    <property type="evidence" value="ECO:0007669"/>
    <property type="project" value="UniProtKB-SubCell"/>
</dbReference>
<dbReference type="InterPro" id="IPR017884">
    <property type="entry name" value="SANT_dom"/>
</dbReference>
<dbReference type="OrthoDB" id="118550at2759"/>
<feature type="compositionally biased region" description="Gly residues" evidence="6">
    <location>
        <begin position="182"/>
        <end position="193"/>
    </location>
</feature>
<accession>R7QNI6</accession>
<organism evidence="9 10">
    <name type="scientific">Chondrus crispus</name>
    <name type="common">Carrageen Irish moss</name>
    <name type="synonym">Polymorpha crispa</name>
    <dbReference type="NCBI Taxonomy" id="2769"/>
    <lineage>
        <taxon>Eukaryota</taxon>
        <taxon>Rhodophyta</taxon>
        <taxon>Florideophyceae</taxon>
        <taxon>Rhodymeniophycidae</taxon>
        <taxon>Gigartinales</taxon>
        <taxon>Gigartinaceae</taxon>
        <taxon>Chondrus</taxon>
    </lineage>
</organism>
<feature type="compositionally biased region" description="Low complexity" evidence="6">
    <location>
        <begin position="611"/>
        <end position="628"/>
    </location>
</feature>
<evidence type="ECO:0000256" key="5">
    <source>
        <dbReference type="ARBA" id="ARBA00023242"/>
    </source>
</evidence>
<feature type="compositionally biased region" description="Polar residues" evidence="6">
    <location>
        <begin position="35"/>
        <end position="60"/>
    </location>
</feature>
<dbReference type="PROSITE" id="PS51294">
    <property type="entry name" value="HTH_MYB"/>
    <property type="match status" value="1"/>
</dbReference>
<feature type="compositionally biased region" description="Basic and acidic residues" evidence="6">
    <location>
        <begin position="585"/>
        <end position="599"/>
    </location>
</feature>